<keyword evidence="5 7" id="KW-0233">DNA recombination</keyword>
<keyword evidence="2 7" id="KW-0227">DNA damage</keyword>
<evidence type="ECO:0000313" key="9">
    <source>
        <dbReference type="EMBL" id="SEO84440.1"/>
    </source>
</evidence>
<proteinExistence type="inferred from homology"/>
<comment type="function">
    <text evidence="7">May play a role in DNA repair. It seems to be involved in an RecBC-independent recombinational process of DNA repair. It may act with RecF and RecO.</text>
</comment>
<dbReference type="PROSITE" id="PS01300">
    <property type="entry name" value="RECR"/>
    <property type="match status" value="1"/>
</dbReference>
<evidence type="ECO:0000313" key="10">
    <source>
        <dbReference type="Proteomes" id="UP000198942"/>
    </source>
</evidence>
<name>A0A1H8T094_9SPHI</name>
<dbReference type="GO" id="GO:0006281">
    <property type="term" value="P:DNA repair"/>
    <property type="evidence" value="ECO:0007669"/>
    <property type="project" value="UniProtKB-UniRule"/>
</dbReference>
<dbReference type="EMBL" id="FOCL01000014">
    <property type="protein sequence ID" value="SEO84440.1"/>
    <property type="molecule type" value="Genomic_DNA"/>
</dbReference>
<gene>
    <name evidence="7" type="primary">recR</name>
    <name evidence="9" type="ORF">SAMN05192574_11451</name>
</gene>
<dbReference type="PROSITE" id="PS50880">
    <property type="entry name" value="TOPRIM"/>
    <property type="match status" value="1"/>
</dbReference>
<keyword evidence="6 7" id="KW-0234">DNA repair</keyword>
<evidence type="ECO:0000259" key="8">
    <source>
        <dbReference type="PROSITE" id="PS50880"/>
    </source>
</evidence>
<dbReference type="GO" id="GO:0008270">
    <property type="term" value="F:zinc ion binding"/>
    <property type="evidence" value="ECO:0007669"/>
    <property type="project" value="UniProtKB-KW"/>
</dbReference>
<dbReference type="CDD" id="cd01025">
    <property type="entry name" value="TOPRIM_recR"/>
    <property type="match status" value="1"/>
</dbReference>
<dbReference type="InterPro" id="IPR034137">
    <property type="entry name" value="TOPRIM_RecR"/>
</dbReference>
<dbReference type="STRING" id="551995.SAMN05192574_11451"/>
<keyword evidence="10" id="KW-1185">Reference proteome</keyword>
<evidence type="ECO:0000256" key="5">
    <source>
        <dbReference type="ARBA" id="ARBA00023172"/>
    </source>
</evidence>
<dbReference type="Proteomes" id="UP000198942">
    <property type="component" value="Unassembled WGS sequence"/>
</dbReference>
<protein>
    <recommendedName>
        <fullName evidence="7">Recombination protein RecR</fullName>
    </recommendedName>
</protein>
<dbReference type="GO" id="GO:0003677">
    <property type="term" value="F:DNA binding"/>
    <property type="evidence" value="ECO:0007669"/>
    <property type="project" value="UniProtKB-UniRule"/>
</dbReference>
<sequence length="257" mass="28881">MSLRAQRGNRMLYRANMLPCDCHAALVMTWKIGNAYTECNHIKNIYLRTMNFSSKLLENAVAEFAKLPGVGQKTALRLVLHLLNQDKQDVERFSTAVTKLRNEIQFCRVCHNISDLPVCEICSSHRRDHGLICVVEDTRDVMAIENTNQFNGVYHVLGGLISPMDGVGPSDLQVDTLIERLKPTDDNEVKEVVFALSATMEGDTTLFYLHKKLKSFNITITTIARGIAFGGELEYVDEITLGRSIATRVPYENSLSK</sequence>
<evidence type="ECO:0000256" key="6">
    <source>
        <dbReference type="ARBA" id="ARBA00023204"/>
    </source>
</evidence>
<keyword evidence="1 7" id="KW-0479">Metal-binding</keyword>
<accession>A0A1H8T094</accession>
<dbReference type="InterPro" id="IPR015967">
    <property type="entry name" value="Rcmb_RecR_Znf"/>
</dbReference>
<organism evidence="9 10">
    <name type="scientific">Mucilaginibacter gossypiicola</name>
    <dbReference type="NCBI Taxonomy" id="551995"/>
    <lineage>
        <taxon>Bacteria</taxon>
        <taxon>Pseudomonadati</taxon>
        <taxon>Bacteroidota</taxon>
        <taxon>Sphingobacteriia</taxon>
        <taxon>Sphingobacteriales</taxon>
        <taxon>Sphingobacteriaceae</taxon>
        <taxon>Mucilaginibacter</taxon>
    </lineage>
</organism>
<dbReference type="Pfam" id="PF02132">
    <property type="entry name" value="RecR_ZnF"/>
    <property type="match status" value="1"/>
</dbReference>
<dbReference type="AlphaFoldDB" id="A0A1H8T094"/>
<dbReference type="Gene3D" id="3.40.1360.10">
    <property type="match status" value="1"/>
</dbReference>
<dbReference type="SMART" id="SM00493">
    <property type="entry name" value="TOPRIM"/>
    <property type="match status" value="1"/>
</dbReference>
<dbReference type="Pfam" id="PF21175">
    <property type="entry name" value="RecR_C"/>
    <property type="match status" value="1"/>
</dbReference>
<dbReference type="InterPro" id="IPR023627">
    <property type="entry name" value="Rcmb_RecR"/>
</dbReference>
<feature type="domain" description="Toprim" evidence="8">
    <location>
        <begin position="130"/>
        <end position="228"/>
    </location>
</feature>
<dbReference type="Pfam" id="PF13662">
    <property type="entry name" value="Toprim_4"/>
    <property type="match status" value="1"/>
</dbReference>
<dbReference type="Gene3D" id="6.10.250.240">
    <property type="match status" value="1"/>
</dbReference>
<evidence type="ECO:0000256" key="1">
    <source>
        <dbReference type="ARBA" id="ARBA00022723"/>
    </source>
</evidence>
<dbReference type="Gene3D" id="1.10.8.420">
    <property type="entry name" value="RecR Domain 1"/>
    <property type="match status" value="1"/>
</dbReference>
<keyword evidence="3 7" id="KW-0863">Zinc-finger</keyword>
<reference evidence="10" key="1">
    <citation type="submission" date="2016-10" db="EMBL/GenBank/DDBJ databases">
        <authorList>
            <person name="Varghese N."/>
            <person name="Submissions S."/>
        </authorList>
    </citation>
    <scope>NUCLEOTIDE SEQUENCE [LARGE SCALE GENOMIC DNA]</scope>
    <source>
        <strain evidence="10">Gh-48</strain>
    </source>
</reference>
<evidence type="ECO:0000256" key="7">
    <source>
        <dbReference type="HAMAP-Rule" id="MF_00017"/>
    </source>
</evidence>
<dbReference type="Pfam" id="PF21176">
    <property type="entry name" value="RecR_HhH"/>
    <property type="match status" value="1"/>
</dbReference>
<dbReference type="InterPro" id="IPR000093">
    <property type="entry name" value="DNA_Rcmb_RecR"/>
</dbReference>
<dbReference type="PANTHER" id="PTHR30446">
    <property type="entry name" value="RECOMBINATION PROTEIN RECR"/>
    <property type="match status" value="1"/>
</dbReference>
<comment type="similarity">
    <text evidence="7">Belongs to the RecR family.</text>
</comment>
<dbReference type="NCBIfam" id="TIGR00615">
    <property type="entry name" value="recR"/>
    <property type="match status" value="1"/>
</dbReference>
<dbReference type="HAMAP" id="MF_00017">
    <property type="entry name" value="RecR"/>
    <property type="match status" value="1"/>
</dbReference>
<dbReference type="SUPFAM" id="SSF111304">
    <property type="entry name" value="Recombination protein RecR"/>
    <property type="match status" value="1"/>
</dbReference>
<evidence type="ECO:0000256" key="2">
    <source>
        <dbReference type="ARBA" id="ARBA00022763"/>
    </source>
</evidence>
<feature type="zinc finger region" description="C4-type" evidence="7">
    <location>
        <begin position="107"/>
        <end position="122"/>
    </location>
</feature>
<keyword evidence="4 7" id="KW-0862">Zinc</keyword>
<evidence type="ECO:0000256" key="4">
    <source>
        <dbReference type="ARBA" id="ARBA00022833"/>
    </source>
</evidence>
<evidence type="ECO:0000256" key="3">
    <source>
        <dbReference type="ARBA" id="ARBA00022771"/>
    </source>
</evidence>
<dbReference type="InterPro" id="IPR006171">
    <property type="entry name" value="TOPRIM_dom"/>
</dbReference>
<dbReference type="GO" id="GO:0006310">
    <property type="term" value="P:DNA recombination"/>
    <property type="evidence" value="ECO:0007669"/>
    <property type="project" value="UniProtKB-UniRule"/>
</dbReference>
<dbReference type="PANTHER" id="PTHR30446:SF0">
    <property type="entry name" value="RECOMBINATION PROTEIN RECR"/>
    <property type="match status" value="1"/>
</dbReference>